<dbReference type="GO" id="GO:0016020">
    <property type="term" value="C:membrane"/>
    <property type="evidence" value="ECO:0007669"/>
    <property type="project" value="UniProtKB-SubCell"/>
</dbReference>
<dbReference type="Pfam" id="PF02397">
    <property type="entry name" value="Bac_transf"/>
    <property type="match status" value="1"/>
</dbReference>
<dbReference type="EMBL" id="JACHEK010000002">
    <property type="protein sequence ID" value="MBB6143206.1"/>
    <property type="molecule type" value="Genomic_DNA"/>
</dbReference>
<dbReference type="NCBIfam" id="TIGR03023">
    <property type="entry name" value="WcaJ_sugtrans"/>
    <property type="match status" value="1"/>
</dbReference>
<evidence type="ECO:0000256" key="4">
    <source>
        <dbReference type="ARBA" id="ARBA00022692"/>
    </source>
</evidence>
<evidence type="ECO:0000256" key="7">
    <source>
        <dbReference type="SAM" id="Phobius"/>
    </source>
</evidence>
<feature type="transmembrane region" description="Helical" evidence="7">
    <location>
        <begin position="104"/>
        <end position="122"/>
    </location>
</feature>
<keyword evidence="5 7" id="KW-1133">Transmembrane helix</keyword>
<feature type="domain" description="Bacterial sugar transferase" evidence="8">
    <location>
        <begin position="270"/>
        <end position="455"/>
    </location>
</feature>
<sequence length="464" mass="52526">MSASIAVNLVQLSDILILLLCGLLSRILLLPKDEHHVNGLLFFATLVGSVLTTRVLARADAYTPSSLRSWNRQSLLLMKPLLFGAGSIIICIFLMGGGQLLRRWLLVWFGLSLLFLIVYRSFLSQLFRRWMEAGRLARRVAVIGAGELSREFIDRLRAEPHAYTVVGLYDDRLSRVPAMQDGVEVRGTVQNLLERSREEQIDVIVIALPLSAAERIGAILEQVRSTVADVCLTTDFAGLRYRSDQISKIGSNPVVLMEERPLKDWRGAKKLAFDLVVGSLLIVLSSPILALIALLIRLDSPGPIIFRQPRLGFNNRLFTCYKFRTMRTDMTDLLADQQTTRDDPRVTRLGKWLRMLSFDELPQLFNVIRGDMSLVGPRPHAPNTKAADRLYTDVVAKYALRHRVKPGITGWAQVNGWRGQTKKIEQIENRVACDLDYIENWSIWFDVRILVLTITREMLSSNAF</sequence>
<feature type="transmembrane region" description="Helical" evidence="7">
    <location>
        <begin position="12"/>
        <end position="31"/>
    </location>
</feature>
<dbReference type="InterPro" id="IPR003362">
    <property type="entry name" value="Bact_transf"/>
</dbReference>
<dbReference type="SUPFAM" id="SSF51735">
    <property type="entry name" value="NAD(P)-binding Rossmann-fold domains"/>
    <property type="match status" value="1"/>
</dbReference>
<evidence type="ECO:0000256" key="2">
    <source>
        <dbReference type="ARBA" id="ARBA00006464"/>
    </source>
</evidence>
<dbReference type="Gene3D" id="3.40.50.720">
    <property type="entry name" value="NAD(P)-binding Rossmann-like Domain"/>
    <property type="match status" value="1"/>
</dbReference>
<dbReference type="Proteomes" id="UP000538666">
    <property type="component" value="Unassembled WGS sequence"/>
</dbReference>
<name>A0A841JPD1_9BACT</name>
<proteinExistence type="inferred from homology"/>
<dbReference type="InterPro" id="IPR017475">
    <property type="entry name" value="EPS_sugar_tfrase"/>
</dbReference>
<accession>A0A841JPD1</accession>
<keyword evidence="10" id="KW-1185">Reference proteome</keyword>
<dbReference type="PANTHER" id="PTHR30576">
    <property type="entry name" value="COLANIC BIOSYNTHESIS UDP-GLUCOSE LIPID CARRIER TRANSFERASE"/>
    <property type="match status" value="1"/>
</dbReference>
<dbReference type="GO" id="GO:0016780">
    <property type="term" value="F:phosphotransferase activity, for other substituted phosphate groups"/>
    <property type="evidence" value="ECO:0007669"/>
    <property type="project" value="TreeGrafter"/>
</dbReference>
<evidence type="ECO:0000256" key="3">
    <source>
        <dbReference type="ARBA" id="ARBA00022679"/>
    </source>
</evidence>
<dbReference type="InterPro" id="IPR036291">
    <property type="entry name" value="NAD(P)-bd_dom_sf"/>
</dbReference>
<feature type="transmembrane region" description="Helical" evidence="7">
    <location>
        <begin position="37"/>
        <end position="57"/>
    </location>
</feature>
<keyword evidence="6 7" id="KW-0472">Membrane</keyword>
<dbReference type="NCBIfam" id="TIGR03025">
    <property type="entry name" value="EPS_sugtrans"/>
    <property type="match status" value="1"/>
</dbReference>
<protein>
    <submittedName>
        <fullName evidence="9">Undecaprenyl-phosphate glucose phosphotransferase</fullName>
    </submittedName>
</protein>
<evidence type="ECO:0000313" key="9">
    <source>
        <dbReference type="EMBL" id="MBB6143206.1"/>
    </source>
</evidence>
<comment type="similarity">
    <text evidence="2">Belongs to the bacterial sugar transferase family.</text>
</comment>
<evidence type="ECO:0000256" key="1">
    <source>
        <dbReference type="ARBA" id="ARBA00004141"/>
    </source>
</evidence>
<organism evidence="9 10">
    <name type="scientific">Silvibacterium bohemicum</name>
    <dbReference type="NCBI Taxonomy" id="1577686"/>
    <lineage>
        <taxon>Bacteria</taxon>
        <taxon>Pseudomonadati</taxon>
        <taxon>Acidobacteriota</taxon>
        <taxon>Terriglobia</taxon>
        <taxon>Terriglobales</taxon>
        <taxon>Acidobacteriaceae</taxon>
        <taxon>Silvibacterium</taxon>
    </lineage>
</organism>
<dbReference type="AlphaFoldDB" id="A0A841JPD1"/>
<evidence type="ECO:0000256" key="5">
    <source>
        <dbReference type="ARBA" id="ARBA00022989"/>
    </source>
</evidence>
<evidence type="ECO:0000313" key="10">
    <source>
        <dbReference type="Proteomes" id="UP000538666"/>
    </source>
</evidence>
<dbReference type="InterPro" id="IPR017473">
    <property type="entry name" value="Undecaprenyl-P_gluc_Ptfrase"/>
</dbReference>
<gene>
    <name evidence="9" type="ORF">HNQ77_001150</name>
</gene>
<evidence type="ECO:0000259" key="8">
    <source>
        <dbReference type="Pfam" id="PF02397"/>
    </source>
</evidence>
<dbReference type="PANTHER" id="PTHR30576:SF0">
    <property type="entry name" value="UNDECAPRENYL-PHOSPHATE N-ACETYLGALACTOSAMINYL 1-PHOSPHATE TRANSFERASE-RELATED"/>
    <property type="match status" value="1"/>
</dbReference>
<dbReference type="Pfam" id="PF13727">
    <property type="entry name" value="CoA_binding_3"/>
    <property type="match status" value="1"/>
</dbReference>
<comment type="subcellular location">
    <subcellularLocation>
        <location evidence="1">Membrane</location>
        <topology evidence="1">Multi-pass membrane protein</topology>
    </subcellularLocation>
</comment>
<feature type="transmembrane region" description="Helical" evidence="7">
    <location>
        <begin position="77"/>
        <end position="98"/>
    </location>
</feature>
<keyword evidence="4 7" id="KW-0812">Transmembrane</keyword>
<reference evidence="9 10" key="1">
    <citation type="submission" date="2020-08" db="EMBL/GenBank/DDBJ databases">
        <title>Genomic Encyclopedia of Type Strains, Phase IV (KMG-IV): sequencing the most valuable type-strain genomes for metagenomic binning, comparative biology and taxonomic classification.</title>
        <authorList>
            <person name="Goeker M."/>
        </authorList>
    </citation>
    <scope>NUCLEOTIDE SEQUENCE [LARGE SCALE GENOMIC DNA]</scope>
    <source>
        <strain evidence="9 10">DSM 103733</strain>
    </source>
</reference>
<evidence type="ECO:0000256" key="6">
    <source>
        <dbReference type="ARBA" id="ARBA00023136"/>
    </source>
</evidence>
<comment type="caution">
    <text evidence="9">The sequence shown here is derived from an EMBL/GenBank/DDBJ whole genome shotgun (WGS) entry which is preliminary data.</text>
</comment>
<keyword evidence="3 9" id="KW-0808">Transferase</keyword>
<dbReference type="RefSeq" id="WP_050062117.1">
    <property type="nucleotide sequence ID" value="NZ_JACHEK010000002.1"/>
</dbReference>
<feature type="transmembrane region" description="Helical" evidence="7">
    <location>
        <begin position="271"/>
        <end position="296"/>
    </location>
</feature>